<feature type="transmembrane region" description="Helical" evidence="2">
    <location>
        <begin position="335"/>
        <end position="356"/>
    </location>
</feature>
<feature type="transmembrane region" description="Helical" evidence="2">
    <location>
        <begin position="297"/>
        <end position="315"/>
    </location>
</feature>
<evidence type="ECO:0000256" key="1">
    <source>
        <dbReference type="SAM" id="MobiDB-lite"/>
    </source>
</evidence>
<feature type="transmembrane region" description="Helical" evidence="2">
    <location>
        <begin position="104"/>
        <end position="122"/>
    </location>
</feature>
<dbReference type="EMBL" id="JACHIV010000001">
    <property type="protein sequence ID" value="MBB5072378.1"/>
    <property type="molecule type" value="Genomic_DNA"/>
</dbReference>
<keyword evidence="5" id="KW-1185">Reference proteome</keyword>
<name>A0A840NPU1_9PSEU</name>
<keyword evidence="2" id="KW-1133">Transmembrane helix</keyword>
<evidence type="ECO:0000313" key="5">
    <source>
        <dbReference type="Proteomes" id="UP000580474"/>
    </source>
</evidence>
<keyword evidence="2" id="KW-0812">Transmembrane</keyword>
<dbReference type="InterPro" id="IPR006976">
    <property type="entry name" value="VanZ-like"/>
</dbReference>
<keyword evidence="2" id="KW-0472">Membrane</keyword>
<comment type="caution">
    <text evidence="4">The sequence shown here is derived from an EMBL/GenBank/DDBJ whole genome shotgun (WGS) entry which is preliminary data.</text>
</comment>
<accession>A0A840NPU1</accession>
<gene>
    <name evidence="4" type="ORF">BJ969_005466</name>
</gene>
<dbReference type="AlphaFoldDB" id="A0A840NPU1"/>
<feature type="transmembrane region" description="Helical" evidence="2">
    <location>
        <begin position="168"/>
        <end position="188"/>
    </location>
</feature>
<evidence type="ECO:0000259" key="3">
    <source>
        <dbReference type="Pfam" id="PF04892"/>
    </source>
</evidence>
<dbReference type="InterPro" id="IPR053150">
    <property type="entry name" value="Teicoplanin_resist-assoc"/>
</dbReference>
<feature type="region of interest" description="Disordered" evidence="1">
    <location>
        <begin position="391"/>
        <end position="411"/>
    </location>
</feature>
<dbReference type="Pfam" id="PF04892">
    <property type="entry name" value="VanZ"/>
    <property type="match status" value="1"/>
</dbReference>
<protein>
    <submittedName>
        <fullName evidence="4">Glycopeptide antibiotics resistance protein</fullName>
    </submittedName>
</protein>
<feature type="transmembrane region" description="Helical" evidence="2">
    <location>
        <begin position="39"/>
        <end position="61"/>
    </location>
</feature>
<feature type="transmembrane region" description="Helical" evidence="2">
    <location>
        <begin position="134"/>
        <end position="156"/>
    </location>
</feature>
<organism evidence="4 5">
    <name type="scientific">Saccharopolyspora gloriosae</name>
    <dbReference type="NCBI Taxonomy" id="455344"/>
    <lineage>
        <taxon>Bacteria</taxon>
        <taxon>Bacillati</taxon>
        <taxon>Actinomycetota</taxon>
        <taxon>Actinomycetes</taxon>
        <taxon>Pseudonocardiales</taxon>
        <taxon>Pseudonocardiaceae</taxon>
        <taxon>Saccharopolyspora</taxon>
    </lineage>
</organism>
<dbReference type="PANTHER" id="PTHR36834">
    <property type="entry name" value="MEMBRANE PROTEIN-RELATED"/>
    <property type="match status" value="1"/>
</dbReference>
<feature type="transmembrane region" description="Helical" evidence="2">
    <location>
        <begin position="255"/>
        <end position="276"/>
    </location>
</feature>
<dbReference type="PANTHER" id="PTHR36834:SF1">
    <property type="entry name" value="INTEGRAL MEMBRANE PROTEIN"/>
    <property type="match status" value="1"/>
</dbReference>
<sequence>MIDRVTPAVTAIVFGVLLAVLLFVPFVAREYRWRGDIGVGRLVVVLGFVVHCWALMTYTLLPLPEVSPGFCATDEYAPQLVPLHFLDDVRAASWGAGALVRDQMVGQALLNVALFVPLGMFVRHLFRFGRFGTIAVGFGASLLIESTQLTGVWFLYPCAYRLFDVDDLLMNTAGAAFGLLLTPVLELVGGKPPERPLTPRRVTPGRRLLGMACDAAAVTLTGAALHGAAVAVLVLTTGASPSVALPEPARAVLNAWLPGALVLLVPTLIGSGGTLGQRAVLLRPALPDGALPGKARLLIRLLFGSGQYVLLIGFADLGPGELNRVAAGFIAGTAIAVWCTANHRGLSAWLTGLSIMDTRMPRSKFRHRKGDPFTPGETILVGSLPTFEPGGRDLRDLVDPRGVGAHRRPDS</sequence>
<dbReference type="RefSeq" id="WP_184483693.1">
    <property type="nucleotide sequence ID" value="NZ_JACHIV010000001.1"/>
</dbReference>
<evidence type="ECO:0000313" key="4">
    <source>
        <dbReference type="EMBL" id="MBB5072378.1"/>
    </source>
</evidence>
<feature type="domain" description="VanZ-like" evidence="3">
    <location>
        <begin position="48"/>
        <end position="184"/>
    </location>
</feature>
<dbReference type="Proteomes" id="UP000580474">
    <property type="component" value="Unassembled WGS sequence"/>
</dbReference>
<feature type="transmembrane region" description="Helical" evidence="2">
    <location>
        <begin position="6"/>
        <end position="27"/>
    </location>
</feature>
<evidence type="ECO:0000256" key="2">
    <source>
        <dbReference type="SAM" id="Phobius"/>
    </source>
</evidence>
<proteinExistence type="predicted"/>
<feature type="transmembrane region" description="Helical" evidence="2">
    <location>
        <begin position="208"/>
        <end position="235"/>
    </location>
</feature>
<reference evidence="4 5" key="1">
    <citation type="submission" date="2020-08" db="EMBL/GenBank/DDBJ databases">
        <title>Sequencing the genomes of 1000 actinobacteria strains.</title>
        <authorList>
            <person name="Klenk H.-P."/>
        </authorList>
    </citation>
    <scope>NUCLEOTIDE SEQUENCE [LARGE SCALE GENOMIC DNA]</scope>
    <source>
        <strain evidence="4 5">DSM 45582</strain>
    </source>
</reference>